<dbReference type="Gene3D" id="3.10.290.10">
    <property type="entry name" value="RNA-binding S4 domain"/>
    <property type="match status" value="1"/>
</dbReference>
<dbReference type="CDD" id="cd00165">
    <property type="entry name" value="S4"/>
    <property type="match status" value="1"/>
</dbReference>
<keyword evidence="3 5" id="KW-0694">RNA-binding</keyword>
<sequence length="97" mass="10741">MRLDKFLKASRLIKRRTVAKEVADAGRISVNGRVAKAGTEVAVGDVLTIRYANRTLEVRALQLTENPRKEVADEMYELISSTGRDEDSDAGADSQFE</sequence>
<comment type="subunit">
    <text evidence="5">Associates with stalled 50S ribosomal subunits. Binds to RqcH, 23S rRNA and the P-site tRNA. Does not require RqcH for association with 50S subunits.</text>
</comment>
<proteinExistence type="inferred from homology"/>
<dbReference type="InterPro" id="IPR002942">
    <property type="entry name" value="S4_RNA-bd"/>
</dbReference>
<dbReference type="PROSITE" id="PS50889">
    <property type="entry name" value="S4"/>
    <property type="match status" value="1"/>
</dbReference>
<dbReference type="SUPFAM" id="SSF55174">
    <property type="entry name" value="Alpha-L RNA-binding motif"/>
    <property type="match status" value="1"/>
</dbReference>
<evidence type="ECO:0000256" key="2">
    <source>
        <dbReference type="ARBA" id="ARBA00022730"/>
    </source>
</evidence>
<comment type="caution">
    <text evidence="7">The sequence shown here is derived from an EMBL/GenBank/DDBJ whole genome shotgun (WGS) entry which is preliminary data.</text>
</comment>
<evidence type="ECO:0000313" key="7">
    <source>
        <dbReference type="EMBL" id="KPV44654.1"/>
    </source>
</evidence>
<reference evidence="7 8" key="1">
    <citation type="submission" date="2015-09" db="EMBL/GenBank/DDBJ databases">
        <title>Draft genome sequence of Alicyclobacillus ferrooxydans DSM 22381.</title>
        <authorList>
            <person name="Hemp J."/>
        </authorList>
    </citation>
    <scope>NUCLEOTIDE SEQUENCE [LARGE SCALE GENOMIC DNA]</scope>
    <source>
        <strain evidence="7 8">TC-34</strain>
    </source>
</reference>
<gene>
    <name evidence="5" type="primary">rqcP</name>
    <name evidence="7" type="ORF">AN477_06700</name>
</gene>
<keyword evidence="4 5" id="KW-0648">Protein biosynthesis</keyword>
<dbReference type="STRING" id="471514.AN477_06700"/>
<comment type="similarity">
    <text evidence="5">Belongs to the RqcP family.</text>
</comment>
<evidence type="ECO:0000256" key="5">
    <source>
        <dbReference type="HAMAP-Rule" id="MF_00871"/>
    </source>
</evidence>
<dbReference type="GO" id="GO:0000049">
    <property type="term" value="F:tRNA binding"/>
    <property type="evidence" value="ECO:0007669"/>
    <property type="project" value="UniProtKB-UniRule"/>
</dbReference>
<dbReference type="Proteomes" id="UP000050482">
    <property type="component" value="Unassembled WGS sequence"/>
</dbReference>
<dbReference type="SMART" id="SM00363">
    <property type="entry name" value="S4"/>
    <property type="match status" value="1"/>
</dbReference>
<dbReference type="EMBL" id="LJCO01000030">
    <property type="protein sequence ID" value="KPV44654.1"/>
    <property type="molecule type" value="Genomic_DNA"/>
</dbReference>
<dbReference type="GO" id="GO:0072344">
    <property type="term" value="P:rescue of stalled ribosome"/>
    <property type="evidence" value="ECO:0007669"/>
    <property type="project" value="UniProtKB-UniRule"/>
</dbReference>
<dbReference type="InterPro" id="IPR036986">
    <property type="entry name" value="S4_RNA-bd_sf"/>
</dbReference>
<dbReference type="GO" id="GO:0043023">
    <property type="term" value="F:ribosomal large subunit binding"/>
    <property type="evidence" value="ECO:0007669"/>
    <property type="project" value="UniProtKB-UniRule"/>
</dbReference>
<keyword evidence="8" id="KW-1185">Reference proteome</keyword>
<dbReference type="Pfam" id="PF01479">
    <property type="entry name" value="S4"/>
    <property type="match status" value="1"/>
</dbReference>
<dbReference type="InterPro" id="IPR025490">
    <property type="entry name" value="RqcP"/>
</dbReference>
<dbReference type="AlphaFoldDB" id="A0A0P9CP71"/>
<dbReference type="OrthoDB" id="9805210at2"/>
<accession>A0A0P9CP71</accession>
<dbReference type="PATRIC" id="fig|471514.4.peg.4317"/>
<evidence type="ECO:0000256" key="1">
    <source>
        <dbReference type="ARBA" id="ARBA00022555"/>
    </source>
</evidence>
<comment type="function">
    <text evidence="5">Key component of the ribosome quality control system (RQC), a ribosome-associated complex that mediates the extraction of incompletely synthesized nascent chains from stalled ribosomes and their subsequent degradation. RqcH recruits Ala-charged tRNA, and with RqcP directs the elongation of stalled nascent chains on 50S ribosomal subunits, leading to non-templated C-terminal alanine extensions (Ala tail). The Ala tail promotes nascent chain degradation. RqcP is associated with the translocation-like movement of the peptidyl-tRNA from the A-site into the P-site.</text>
</comment>
<keyword evidence="2 5" id="KW-0699">rRNA-binding</keyword>
<dbReference type="HAMAP" id="MF_00871">
    <property type="entry name" value="RqcP"/>
    <property type="match status" value="1"/>
</dbReference>
<feature type="domain" description="RNA-binding S4" evidence="6">
    <location>
        <begin position="1"/>
        <end position="60"/>
    </location>
</feature>
<keyword evidence="1 5" id="KW-0820">tRNA-binding</keyword>
<name>A0A0P9CP71_9BACL</name>
<protein>
    <recommendedName>
        <fullName evidence="5">RQC P-site tRNA stabilizing factor</fullName>
        <shortName evidence="5">RqcP</shortName>
    </recommendedName>
    <alternativeName>
        <fullName evidence="5">Ribosome-associated protein quality control protein P</fullName>
    </alternativeName>
</protein>
<dbReference type="PIRSF" id="PIRSF038881">
    <property type="entry name" value="RNAbp_HP1423"/>
    <property type="match status" value="1"/>
</dbReference>
<evidence type="ECO:0000256" key="4">
    <source>
        <dbReference type="ARBA" id="ARBA00022917"/>
    </source>
</evidence>
<evidence type="ECO:0000313" key="8">
    <source>
        <dbReference type="Proteomes" id="UP000050482"/>
    </source>
</evidence>
<dbReference type="GO" id="GO:0019843">
    <property type="term" value="F:rRNA binding"/>
    <property type="evidence" value="ECO:0007669"/>
    <property type="project" value="UniProtKB-UniRule"/>
</dbReference>
<organism evidence="7 8">
    <name type="scientific">Alicyclobacillus ferrooxydans</name>
    <dbReference type="NCBI Taxonomy" id="471514"/>
    <lineage>
        <taxon>Bacteria</taxon>
        <taxon>Bacillati</taxon>
        <taxon>Bacillota</taxon>
        <taxon>Bacilli</taxon>
        <taxon>Bacillales</taxon>
        <taxon>Alicyclobacillaceae</taxon>
        <taxon>Alicyclobacillus</taxon>
    </lineage>
</organism>
<dbReference type="RefSeq" id="WP_054968384.1">
    <property type="nucleotide sequence ID" value="NZ_LJCO01000030.1"/>
</dbReference>
<evidence type="ECO:0000259" key="6">
    <source>
        <dbReference type="SMART" id="SM00363"/>
    </source>
</evidence>
<evidence type="ECO:0000256" key="3">
    <source>
        <dbReference type="ARBA" id="ARBA00022884"/>
    </source>
</evidence>